<evidence type="ECO:0000256" key="3">
    <source>
        <dbReference type="ARBA" id="ARBA00022723"/>
    </source>
</evidence>
<protein>
    <recommendedName>
        <fullName evidence="11">Cytochrome P450</fullName>
    </recommendedName>
</protein>
<dbReference type="STRING" id="92696.A0A4R0RQ17"/>
<sequence length="534" mass="60062">MDKVLYRLANVAIAEDSIIYNSIMETDGLLVAALFAIIRGSWMAIALGVSYMIFNWLGPNGLRQVPTVGPSAPIFAYISGLRYTKNARKMLLEGYAKYAYTTGVYKVPMPDQWLVIVAGPKQIEELKRMSDDQVSNYGGIDELLAARYILGADVVANPYHMPLVHAKLTRNLSDFHAIMKDEMWSAFSDHIGHSYEWTSVPALKTVMSIISRTSNRVFVGLPLCRDPEFLSISTNITLDIGQSRFLINLFPAFMKPFIARLVNKVPARLHEAYSKIGSMVEARRQHAEECKQNKEEWEDKPNDFLMWLIDEGVKHGYTNESTVLYLLMMEFVALHTAAMSFTHALYYLAADPSLAAPMRQEVDAVLEEEGGDLGSRTAVSKLRHIDSFLRESQRLNGTNATTVWRKTVKEITFSSGITIPPGVFLSAAATATHLDDQHYPNANVFDPWRFVGSDNARSFASMSADYIAFGQGRHACPGRHFAAYEMKLMLAHIVLYYDVRFPEGSNIRPRNEWIGSSIIPDRDAHVLLRKRTEA</sequence>
<evidence type="ECO:0000313" key="10">
    <source>
        <dbReference type="Proteomes" id="UP000292702"/>
    </source>
</evidence>
<dbReference type="PRINTS" id="PR00465">
    <property type="entry name" value="EP450IV"/>
</dbReference>
<dbReference type="InterPro" id="IPR036396">
    <property type="entry name" value="Cyt_P450_sf"/>
</dbReference>
<dbReference type="SUPFAM" id="SSF48264">
    <property type="entry name" value="Cytochrome P450"/>
    <property type="match status" value="1"/>
</dbReference>
<comment type="cofactor">
    <cofactor evidence="1 6">
        <name>heme</name>
        <dbReference type="ChEBI" id="CHEBI:30413"/>
    </cofactor>
</comment>
<evidence type="ECO:0000256" key="4">
    <source>
        <dbReference type="ARBA" id="ARBA00023002"/>
    </source>
</evidence>
<dbReference type="CDD" id="cd11041">
    <property type="entry name" value="CYP503A1-like"/>
    <property type="match status" value="1"/>
</dbReference>
<dbReference type="InterPro" id="IPR002403">
    <property type="entry name" value="Cyt_P450_E_grp-IV"/>
</dbReference>
<dbReference type="GO" id="GO:0020037">
    <property type="term" value="F:heme binding"/>
    <property type="evidence" value="ECO:0007669"/>
    <property type="project" value="InterPro"/>
</dbReference>
<evidence type="ECO:0000256" key="6">
    <source>
        <dbReference type="PIRSR" id="PIRSR602403-1"/>
    </source>
</evidence>
<dbReference type="Gene3D" id="1.10.630.10">
    <property type="entry name" value="Cytochrome P450"/>
    <property type="match status" value="1"/>
</dbReference>
<dbReference type="EMBL" id="RWJN01000045">
    <property type="protein sequence ID" value="TCD69273.1"/>
    <property type="molecule type" value="Genomic_DNA"/>
</dbReference>
<keyword evidence="8" id="KW-0812">Transmembrane</keyword>
<dbReference type="Proteomes" id="UP000292702">
    <property type="component" value="Unassembled WGS sequence"/>
</dbReference>
<name>A0A4R0RQ17_9APHY</name>
<evidence type="ECO:0000256" key="7">
    <source>
        <dbReference type="RuleBase" id="RU000461"/>
    </source>
</evidence>
<evidence type="ECO:0000256" key="1">
    <source>
        <dbReference type="ARBA" id="ARBA00001971"/>
    </source>
</evidence>
<dbReference type="InterPro" id="IPR001128">
    <property type="entry name" value="Cyt_P450"/>
</dbReference>
<dbReference type="Pfam" id="PF00067">
    <property type="entry name" value="p450"/>
    <property type="match status" value="1"/>
</dbReference>
<dbReference type="GO" id="GO:0004497">
    <property type="term" value="F:monooxygenase activity"/>
    <property type="evidence" value="ECO:0007669"/>
    <property type="project" value="UniProtKB-KW"/>
</dbReference>
<feature type="binding site" description="axial binding residue" evidence="6">
    <location>
        <position position="476"/>
    </location>
    <ligand>
        <name>heme</name>
        <dbReference type="ChEBI" id="CHEBI:30413"/>
    </ligand>
    <ligandPart>
        <name>Fe</name>
        <dbReference type="ChEBI" id="CHEBI:18248"/>
    </ligandPart>
</feature>
<evidence type="ECO:0000256" key="5">
    <source>
        <dbReference type="ARBA" id="ARBA00023004"/>
    </source>
</evidence>
<dbReference type="GO" id="GO:0005506">
    <property type="term" value="F:iron ion binding"/>
    <property type="evidence" value="ECO:0007669"/>
    <property type="project" value="InterPro"/>
</dbReference>
<keyword evidence="5 6" id="KW-0408">Iron</keyword>
<feature type="transmembrane region" description="Helical" evidence="8">
    <location>
        <begin position="29"/>
        <end position="54"/>
    </location>
</feature>
<dbReference type="InterPro" id="IPR017972">
    <property type="entry name" value="Cyt_P450_CS"/>
</dbReference>
<evidence type="ECO:0000256" key="2">
    <source>
        <dbReference type="ARBA" id="ARBA00010617"/>
    </source>
</evidence>
<keyword evidence="10" id="KW-1185">Reference proteome</keyword>
<dbReference type="PANTHER" id="PTHR46206">
    <property type="entry name" value="CYTOCHROME P450"/>
    <property type="match status" value="1"/>
</dbReference>
<evidence type="ECO:0000313" key="9">
    <source>
        <dbReference type="EMBL" id="TCD69273.1"/>
    </source>
</evidence>
<comment type="caution">
    <text evidence="9">The sequence shown here is derived from an EMBL/GenBank/DDBJ whole genome shotgun (WGS) entry which is preliminary data.</text>
</comment>
<dbReference type="GO" id="GO:0016705">
    <property type="term" value="F:oxidoreductase activity, acting on paired donors, with incorporation or reduction of molecular oxygen"/>
    <property type="evidence" value="ECO:0007669"/>
    <property type="project" value="InterPro"/>
</dbReference>
<dbReference type="PROSITE" id="PS00086">
    <property type="entry name" value="CYTOCHROME_P450"/>
    <property type="match status" value="1"/>
</dbReference>
<reference evidence="9 10" key="1">
    <citation type="submission" date="2018-11" db="EMBL/GenBank/DDBJ databases">
        <title>Genome assembly of Steccherinum ochraceum LE-BIN_3174, the white-rot fungus of the Steccherinaceae family (The Residual Polyporoid clade, Polyporales, Basidiomycota).</title>
        <authorList>
            <person name="Fedorova T.V."/>
            <person name="Glazunova O.A."/>
            <person name="Landesman E.O."/>
            <person name="Moiseenko K.V."/>
            <person name="Psurtseva N.V."/>
            <person name="Savinova O.S."/>
            <person name="Shakhova N.V."/>
            <person name="Tyazhelova T.V."/>
            <person name="Vasina D.V."/>
        </authorList>
    </citation>
    <scope>NUCLEOTIDE SEQUENCE [LARGE SCALE GENOMIC DNA]</scope>
    <source>
        <strain evidence="9 10">LE-BIN_3174</strain>
    </source>
</reference>
<gene>
    <name evidence="9" type="ORF">EIP91_008208</name>
</gene>
<keyword evidence="7" id="KW-0503">Monooxygenase</keyword>
<accession>A0A4R0RQ17</accession>
<keyword evidence="6 7" id="KW-0349">Heme</keyword>
<evidence type="ECO:0000256" key="8">
    <source>
        <dbReference type="SAM" id="Phobius"/>
    </source>
</evidence>
<comment type="similarity">
    <text evidence="2 7">Belongs to the cytochrome P450 family.</text>
</comment>
<keyword evidence="8" id="KW-1133">Transmembrane helix</keyword>
<keyword evidence="8" id="KW-0472">Membrane</keyword>
<proteinExistence type="inferred from homology"/>
<keyword evidence="4 7" id="KW-0560">Oxidoreductase</keyword>
<dbReference type="AlphaFoldDB" id="A0A4R0RQ17"/>
<keyword evidence="3 6" id="KW-0479">Metal-binding</keyword>
<dbReference type="OrthoDB" id="1844152at2759"/>
<organism evidence="9 10">
    <name type="scientific">Steccherinum ochraceum</name>
    <dbReference type="NCBI Taxonomy" id="92696"/>
    <lineage>
        <taxon>Eukaryota</taxon>
        <taxon>Fungi</taxon>
        <taxon>Dikarya</taxon>
        <taxon>Basidiomycota</taxon>
        <taxon>Agaricomycotina</taxon>
        <taxon>Agaricomycetes</taxon>
        <taxon>Polyporales</taxon>
        <taxon>Steccherinaceae</taxon>
        <taxon>Steccherinum</taxon>
    </lineage>
</organism>
<evidence type="ECO:0008006" key="11">
    <source>
        <dbReference type="Google" id="ProtNLM"/>
    </source>
</evidence>